<organism evidence="2 3">
    <name type="scientific">Streptoalloteichus tenebrarius (strain ATCC 17920 / DSM 40477 / JCM 4838 / CBS 697.72 / NBRC 16177 / NCIMB 11028 / NRRL B-12390 / A12253. 1 / ISP 5477)</name>
    <name type="common">Streptomyces tenebrarius</name>
    <dbReference type="NCBI Taxonomy" id="1933"/>
    <lineage>
        <taxon>Bacteria</taxon>
        <taxon>Bacillati</taxon>
        <taxon>Actinomycetota</taxon>
        <taxon>Actinomycetes</taxon>
        <taxon>Pseudonocardiales</taxon>
        <taxon>Pseudonocardiaceae</taxon>
        <taxon>Streptoalloteichus</taxon>
    </lineage>
</organism>
<feature type="region of interest" description="Disordered" evidence="1">
    <location>
        <begin position="90"/>
        <end position="116"/>
    </location>
</feature>
<keyword evidence="3" id="KW-1185">Reference proteome</keyword>
<sequence>MITDRDLERIATAIDDAMRHTSAARPRACWEHVEWLRLKADLLDRLAAAQRSWHGSLSRRAELIRDNAERLADDLTGALTARELEVLPQQGGMARSQAAPRWAEATARAADSAEPE</sequence>
<accession>A0ABT1HVG8</accession>
<feature type="compositionally biased region" description="Low complexity" evidence="1">
    <location>
        <begin position="98"/>
        <end position="116"/>
    </location>
</feature>
<dbReference type="EMBL" id="JAMTCP010000017">
    <property type="protein sequence ID" value="MCP2259516.1"/>
    <property type="molecule type" value="Genomic_DNA"/>
</dbReference>
<reference evidence="2 3" key="1">
    <citation type="submission" date="2022-06" db="EMBL/GenBank/DDBJ databases">
        <title>Genomic Encyclopedia of Archaeal and Bacterial Type Strains, Phase II (KMG-II): from individual species to whole genera.</title>
        <authorList>
            <person name="Goeker M."/>
        </authorList>
    </citation>
    <scope>NUCLEOTIDE SEQUENCE [LARGE SCALE GENOMIC DNA]</scope>
    <source>
        <strain evidence="2 3">DSM 40477</strain>
    </source>
</reference>
<comment type="caution">
    <text evidence="2">The sequence shown here is derived from an EMBL/GenBank/DDBJ whole genome shotgun (WGS) entry which is preliminary data.</text>
</comment>
<gene>
    <name evidence="2" type="ORF">LX15_003221</name>
</gene>
<dbReference type="RefSeq" id="WP_253670406.1">
    <property type="nucleotide sequence ID" value="NZ_JAMTCP010000017.1"/>
</dbReference>
<dbReference type="Proteomes" id="UP001205311">
    <property type="component" value="Unassembled WGS sequence"/>
</dbReference>
<protein>
    <submittedName>
        <fullName evidence="2">Uncharacterized protein</fullName>
    </submittedName>
</protein>
<evidence type="ECO:0000313" key="2">
    <source>
        <dbReference type="EMBL" id="MCP2259516.1"/>
    </source>
</evidence>
<evidence type="ECO:0000256" key="1">
    <source>
        <dbReference type="SAM" id="MobiDB-lite"/>
    </source>
</evidence>
<evidence type="ECO:0000313" key="3">
    <source>
        <dbReference type="Proteomes" id="UP001205311"/>
    </source>
</evidence>
<name>A0ABT1HVG8_STRSD</name>
<proteinExistence type="predicted"/>